<feature type="domain" description="Tip attachment protein J" evidence="2">
    <location>
        <begin position="795"/>
        <end position="952"/>
    </location>
</feature>
<dbReference type="Gene3D" id="3.20.20.80">
    <property type="entry name" value="Glycosidases"/>
    <property type="match status" value="1"/>
</dbReference>
<dbReference type="Pfam" id="PF13550">
    <property type="entry name" value="Phage-tail_3"/>
    <property type="match status" value="1"/>
</dbReference>
<dbReference type="Pfam" id="PF13547">
    <property type="entry name" value="GTA_TIM"/>
    <property type="match status" value="1"/>
</dbReference>
<dbReference type="InterPro" id="IPR017853">
    <property type="entry name" value="GH"/>
</dbReference>
<feature type="domain" description="Rcc01698-like C-terminal" evidence="3">
    <location>
        <begin position="1046"/>
        <end position="1145"/>
    </location>
</feature>
<evidence type="ECO:0000259" key="2">
    <source>
        <dbReference type="Pfam" id="PF13550"/>
    </source>
</evidence>
<evidence type="ECO:0000259" key="1">
    <source>
        <dbReference type="Pfam" id="PF13547"/>
    </source>
</evidence>
<evidence type="ECO:0000313" key="4">
    <source>
        <dbReference type="EMBL" id="MBL4927549.1"/>
    </source>
</evidence>
<dbReference type="EMBL" id="JAESVP010000002">
    <property type="protein sequence ID" value="MBL4927549.1"/>
    <property type="molecule type" value="Genomic_DNA"/>
</dbReference>
<dbReference type="Proteomes" id="UP000619033">
    <property type="component" value="Unassembled WGS sequence"/>
</dbReference>
<evidence type="ECO:0000313" key="5">
    <source>
        <dbReference type="Proteomes" id="UP000619033"/>
    </source>
</evidence>
<comment type="caution">
    <text evidence="4">The sequence shown here is derived from an EMBL/GenBank/DDBJ whole genome shotgun (WGS) entry which is preliminary data.</text>
</comment>
<dbReference type="InterPro" id="IPR025195">
    <property type="entry name" value="GTA_TIM_dom"/>
</dbReference>
<dbReference type="SUPFAM" id="SSF51445">
    <property type="entry name" value="(Trans)glycosidases"/>
    <property type="match status" value="1"/>
</dbReference>
<dbReference type="InterPro" id="IPR056490">
    <property type="entry name" value="Rcc01698_C"/>
</dbReference>
<name>A0A8J7SV81_9RHOB</name>
<gene>
    <name evidence="4" type="ORF">JI744_05460</name>
</gene>
<sequence>MATILLSAAGAALGSGFGGSVLGLSGLVIGRAIGATVGRVIDQRILGAGSETIETGRIERFRLMGASEGAAIPRVWGRVRVAGQVIWASRFQENVTTSGGGKGAPQPKAKTYSYSVNLAIALCEGEIRRVGRIWADGNEISPATLNLRLHRGAEDQGPDTKIEAVEGAGNAPAYRGIAYVVIDDLDLSAFGGRVPQFSFEVIRAAQGTAAAAHPAMQDIVPGVCLIPGTGEYALATTPVHYSAGPGVTRPANVHSITEETDFIVSLRQLTEELPGCGATALVVSWFGNDLRCGQTLIKPKVEQKDTDGTGMPWQVNGVARAAAEVLAQQDGRSIYGGTPADAAVIEAIRALTAKGQGVTLYPFMLMEQLAGNGLADPWSSASDQPVLPWRGRITTSKAAGQPGSPDGTAAALAEVTSFFGTASASHFGQNGEVVTYSGPAEWRYRRFILHYAKLCAIAGGVEAFCIGSELRGLTQIRGAGGTYPAVAAMQSLAAQVRAILGPAVKISYAADWTEYFGHQSGSDHRFHLDPLWADANINFVGIDNYMPLADWRDGEDHADAHWGSARNPDYLVVNIAGGEGFDWYYDDPNGIEAQRRLPIEDGADNEPWVYRYKDLVGWWSNAHHDRLGGVRQAATTAWQPYSKPIRFVEYGCAAIDKGANQPNRFLDPKSSESGLPRYSNGQRDDLMQLAYLQAMHRHWTDPAKNPVSPIYGAAMVDFARSHVWAWDARPWPAFPAHGALWGDAVNYNGGHWLNGRTSGQPLAAVLGEICESAGLPDADTAAADGIVRGYGLAESASARSAIQPLLLAHGVEASEREGTLRFAPRNALAAHPVDEARLARSPDIDGPLELSRAAEGEAIDRVRLSFVEAEGDFAVRVAEAALPVPGAERVSDSELAMSLTRAEAVTIAERWLAEARLARDTLRLALPPSSSGIGAGDNLAVAGQLWRVDRVEQAEMRLIEAVRTDPGIYRQGTAAAEVQPVLWTPYVAPGPVYPLFLDLPLIKGTEVEHAPYLGAASSPWPGTVAAWSSASQDGFAEVSVVDAPMVVGLTQTALARAPAGRWDRGAALRVRFDAGEVSSTLFDSVLSGANLAAIGDGTPANWELFQFATATLVAPFTYDLSMRLRGQAGTDGTMPAAWPAGSHVVLITPALRQIDLPLAARGLARNYRIGRAAAGYDAANVVSRSDAFDGIGLRPYRPAHLRAVKTGADWSFAWTRRTRIDGDSWQSVEVPLGEETESYLLRLRKGSVTLHEATVATPLWQWTAATQVLDGATPGAVTVEVMQLSQRFGPGPAASATFTL</sequence>
<evidence type="ECO:0000259" key="3">
    <source>
        <dbReference type="Pfam" id="PF23666"/>
    </source>
</evidence>
<dbReference type="GO" id="GO:0016787">
    <property type="term" value="F:hydrolase activity"/>
    <property type="evidence" value="ECO:0007669"/>
    <property type="project" value="UniProtKB-KW"/>
</dbReference>
<dbReference type="RefSeq" id="WP_202658674.1">
    <property type="nucleotide sequence ID" value="NZ_JAESVP010000002.1"/>
</dbReference>
<accession>A0A8J7SV81</accession>
<dbReference type="Pfam" id="PF23666">
    <property type="entry name" value="Rcc01698_C"/>
    <property type="match status" value="1"/>
</dbReference>
<keyword evidence="5" id="KW-1185">Reference proteome</keyword>
<dbReference type="CDD" id="cd19607">
    <property type="entry name" value="GTA_TIM-barrel-like"/>
    <property type="match status" value="1"/>
</dbReference>
<dbReference type="InterPro" id="IPR032876">
    <property type="entry name" value="J_dom"/>
</dbReference>
<reference evidence="4" key="1">
    <citation type="submission" date="2021-01" db="EMBL/GenBank/DDBJ databases">
        <title>Genome seq and assembly of Tabrizicola sp. KVB23.</title>
        <authorList>
            <person name="Chhetri G."/>
        </authorList>
    </citation>
    <scope>NUCLEOTIDE SEQUENCE</scope>
    <source>
        <strain evidence="4">KVB23</strain>
    </source>
</reference>
<proteinExistence type="predicted"/>
<protein>
    <submittedName>
        <fullName evidence="4">Glycoside hydrolase/phage tail family protein</fullName>
    </submittedName>
</protein>
<keyword evidence="4" id="KW-0378">Hydrolase</keyword>
<organism evidence="4 5">
    <name type="scientific">Fuscibacter oryzae</name>
    <dbReference type="NCBI Taxonomy" id="2803939"/>
    <lineage>
        <taxon>Bacteria</taxon>
        <taxon>Pseudomonadati</taxon>
        <taxon>Pseudomonadota</taxon>
        <taxon>Alphaproteobacteria</taxon>
        <taxon>Rhodobacterales</taxon>
        <taxon>Paracoccaceae</taxon>
        <taxon>Fuscibacter</taxon>
    </lineage>
</organism>
<feature type="domain" description="GTA TIM-barrel-like" evidence="1">
    <location>
        <begin position="442"/>
        <end position="735"/>
    </location>
</feature>